<dbReference type="InterPro" id="IPR041916">
    <property type="entry name" value="Anti_sigma_zinc_sf"/>
</dbReference>
<organism evidence="2 3">
    <name type="scientific">Candidatus Methylocalor cossyra</name>
    <dbReference type="NCBI Taxonomy" id="3108543"/>
    <lineage>
        <taxon>Bacteria</taxon>
        <taxon>Pseudomonadati</taxon>
        <taxon>Pseudomonadota</taxon>
        <taxon>Gammaproteobacteria</taxon>
        <taxon>Methylococcales</taxon>
        <taxon>Methylococcaceae</taxon>
        <taxon>Candidatus Methylocalor</taxon>
    </lineage>
</organism>
<protein>
    <recommendedName>
        <fullName evidence="1">Putative zinc-finger domain-containing protein</fullName>
    </recommendedName>
</protein>
<sequence length="220" mass="24269">MSSDERVSQECSYDRWRMLLPWYVNRSLDRGERERVRRHLQRCPACRGEVERLAEFAEGLKNAPGPGLSPRESYAKLARILDGRASETRRKPFRAGWRGPTGWIRPLGAAARLALAVLPLLGTVLLGGRLWLTAPRFHTAADARLETGAAEGELRIVFDGAPPLDRIDALLQGAGVRRVAGPDAAGVYVARPLDGREPLAAVLARLREQPGVLFVEPVRP</sequence>
<keyword evidence="3" id="KW-1185">Reference proteome</keyword>
<evidence type="ECO:0000313" key="3">
    <source>
        <dbReference type="Proteomes" id="UP001497493"/>
    </source>
</evidence>
<dbReference type="Gene3D" id="1.10.10.1320">
    <property type="entry name" value="Anti-sigma factor, zinc-finger domain"/>
    <property type="match status" value="1"/>
</dbReference>
<proteinExistence type="predicted"/>
<feature type="domain" description="Putative zinc-finger" evidence="1">
    <location>
        <begin position="15"/>
        <end position="47"/>
    </location>
</feature>
<dbReference type="Proteomes" id="UP001497493">
    <property type="component" value="Chromosome"/>
</dbReference>
<dbReference type="Pfam" id="PF13490">
    <property type="entry name" value="zf-HC2"/>
    <property type="match status" value="1"/>
</dbReference>
<dbReference type="InterPro" id="IPR027383">
    <property type="entry name" value="Znf_put"/>
</dbReference>
<gene>
    <name evidence="2" type="ORF">MECH1_V1_2145</name>
</gene>
<evidence type="ECO:0000259" key="1">
    <source>
        <dbReference type="Pfam" id="PF13490"/>
    </source>
</evidence>
<dbReference type="EMBL" id="OZ026884">
    <property type="protein sequence ID" value="CAL1240921.1"/>
    <property type="molecule type" value="Genomic_DNA"/>
</dbReference>
<dbReference type="RefSeq" id="WP_348757466.1">
    <property type="nucleotide sequence ID" value="NZ_OZ026884.1"/>
</dbReference>
<accession>A0ABM9NJW7</accession>
<reference evidence="2 3" key="1">
    <citation type="submission" date="2024-04" db="EMBL/GenBank/DDBJ databases">
        <authorList>
            <person name="Cremers G."/>
        </authorList>
    </citation>
    <scope>NUCLEOTIDE SEQUENCE [LARGE SCALE GENOMIC DNA]</scope>
    <source>
        <strain evidence="2">MeCH1-AG</strain>
    </source>
</reference>
<evidence type="ECO:0000313" key="2">
    <source>
        <dbReference type="EMBL" id="CAL1240921.1"/>
    </source>
</evidence>
<name>A0ABM9NJW7_9GAMM</name>